<evidence type="ECO:0000256" key="3">
    <source>
        <dbReference type="ARBA" id="ARBA00022777"/>
    </source>
</evidence>
<dbReference type="RefSeq" id="WP_068751650.1">
    <property type="nucleotide sequence ID" value="NZ_LR214441.1"/>
</dbReference>
<reference evidence="6" key="1">
    <citation type="submission" date="2016-07" db="EMBL/GenBank/DDBJ databases">
        <authorList>
            <person name="Florea S."/>
            <person name="Webb J.S."/>
            <person name="Jaromczyk J."/>
            <person name="Schardl C.L."/>
        </authorList>
    </citation>
    <scope>NUCLEOTIDE SEQUENCE [LARGE SCALE GENOMIC DNA]</scope>
    <source>
        <strain evidence="6">IPBSL-7</strain>
    </source>
</reference>
<keyword evidence="6" id="KW-1185">Reference proteome</keyword>
<organism evidence="5 6">
    <name type="scientific">Tessaracoccus lapidicaptus</name>
    <dbReference type="NCBI Taxonomy" id="1427523"/>
    <lineage>
        <taxon>Bacteria</taxon>
        <taxon>Bacillati</taxon>
        <taxon>Actinomycetota</taxon>
        <taxon>Actinomycetes</taxon>
        <taxon>Propionibacteriales</taxon>
        <taxon>Propionibacteriaceae</taxon>
        <taxon>Tessaracoccus</taxon>
    </lineage>
</organism>
<keyword evidence="1" id="KW-0808">Transferase</keyword>
<accession>A0A1C0AMG9</accession>
<keyword evidence="2" id="KW-0547">Nucleotide-binding</keyword>
<evidence type="ECO:0000313" key="6">
    <source>
        <dbReference type="Proteomes" id="UP000093501"/>
    </source>
</evidence>
<name>A0A1C0AMG9_9ACTN</name>
<comment type="caution">
    <text evidence="5">The sequence shown here is derived from an EMBL/GenBank/DDBJ whole genome shotgun (WGS) entry which is preliminary data.</text>
</comment>
<sequence>MSGAAEVHVGATLTPSKMELLAGWLPRQPWFDGDPEQLSRAAFFRFVDPAGAVGLDCMVVTTSGDYYFVPVTWRSAPLDGGDLIGTLDHSELGLRYCYDAQTDPVFVAEATRVIREGDTQADIRDVHGDELPLTMTVQGTGVVAGEGGRLEIMRLLTRAAPTPEDVIGSLVSRWTDDAGPRHDVVAVLR</sequence>
<evidence type="ECO:0000256" key="1">
    <source>
        <dbReference type="ARBA" id="ARBA00022679"/>
    </source>
</evidence>
<evidence type="ECO:0000256" key="2">
    <source>
        <dbReference type="ARBA" id="ARBA00022741"/>
    </source>
</evidence>
<dbReference type="GO" id="GO:0005524">
    <property type="term" value="F:ATP binding"/>
    <property type="evidence" value="ECO:0007669"/>
    <property type="project" value="UniProtKB-KW"/>
</dbReference>
<dbReference type="GO" id="GO:0016301">
    <property type="term" value="F:kinase activity"/>
    <property type="evidence" value="ECO:0007669"/>
    <property type="project" value="UniProtKB-KW"/>
</dbReference>
<dbReference type="EMBL" id="MBQD01000021">
    <property type="protein sequence ID" value="OCL33893.1"/>
    <property type="molecule type" value="Genomic_DNA"/>
</dbReference>
<dbReference type="AlphaFoldDB" id="A0A1C0AMG9"/>
<dbReference type="Proteomes" id="UP000093501">
    <property type="component" value="Unassembled WGS sequence"/>
</dbReference>
<gene>
    <name evidence="5" type="ORF">BCR15_04485</name>
</gene>
<dbReference type="InterPro" id="IPR040999">
    <property type="entry name" value="Mak_N_cap"/>
</dbReference>
<evidence type="ECO:0000313" key="5">
    <source>
        <dbReference type="EMBL" id="OCL33893.1"/>
    </source>
</evidence>
<protein>
    <submittedName>
        <fullName evidence="5">Uncharacterized protein</fullName>
    </submittedName>
</protein>
<evidence type="ECO:0000256" key="4">
    <source>
        <dbReference type="ARBA" id="ARBA00022840"/>
    </source>
</evidence>
<dbReference type="Pfam" id="PF18085">
    <property type="entry name" value="Mak_N_cap"/>
    <property type="match status" value="1"/>
</dbReference>
<keyword evidence="4" id="KW-0067">ATP-binding</keyword>
<keyword evidence="3" id="KW-0418">Kinase</keyword>
<proteinExistence type="predicted"/>